<dbReference type="GO" id="GO:0015074">
    <property type="term" value="P:DNA integration"/>
    <property type="evidence" value="ECO:0007669"/>
    <property type="project" value="UniProtKB-KW"/>
</dbReference>
<reference evidence="5" key="1">
    <citation type="journal article" date="2014" name="Int. J. Syst. Evol. Microbiol.">
        <title>Complete genome sequence of Corynebacterium casei LMG S-19264T (=DSM 44701T), isolated from a smear-ripened cheese.</title>
        <authorList>
            <consortium name="US DOE Joint Genome Institute (JGI-PGF)"/>
            <person name="Walter F."/>
            <person name="Albersmeier A."/>
            <person name="Kalinowski J."/>
            <person name="Ruckert C."/>
        </authorList>
    </citation>
    <scope>NUCLEOTIDE SEQUENCE</scope>
    <source>
        <strain evidence="5">CGMCC 1.15493</strain>
    </source>
</reference>
<evidence type="ECO:0000256" key="4">
    <source>
        <dbReference type="SAM" id="MobiDB-lite"/>
    </source>
</evidence>
<dbReference type="InterPro" id="IPR011010">
    <property type="entry name" value="DNA_brk_join_enz"/>
</dbReference>
<dbReference type="AlphaFoldDB" id="A0A916Y0U0"/>
<name>A0A916Y0U0_9HYPH</name>
<reference evidence="5" key="2">
    <citation type="submission" date="2020-09" db="EMBL/GenBank/DDBJ databases">
        <authorList>
            <person name="Sun Q."/>
            <person name="Zhou Y."/>
        </authorList>
    </citation>
    <scope>NUCLEOTIDE SEQUENCE</scope>
    <source>
        <strain evidence="5">CGMCC 1.15493</strain>
    </source>
</reference>
<dbReference type="PANTHER" id="PTHR30629:SF2">
    <property type="entry name" value="PROPHAGE INTEGRASE INTS-RELATED"/>
    <property type="match status" value="1"/>
</dbReference>
<accession>A0A916Y0U0</accession>
<sequence>MGIRSDLHDRTIAAGSRIGAGCNASCYPVVMPQTRDPLQPGLAHRSGTKRGTWYLRVAHGGRLVQLLLGGDDEMPVQVAREIVRQGIADLDRGITPDKRWVAEARRAHADRIGRTEAAPVQAVWTWGWSQREYLDDLRRKGRSDRTVDDYAGILKNLSVFDPHLVGALTIDDFRRLLAAIAIERPSTAFRATEVARSVSRWLSASGRGDDFLADLKPPPGAARSTGKQERPPSTIDEIVEIVRRCRDGSMSPSVAGAIETVCLTGLRVRQVVGARPSDVREGVWHIAPGGKRGGFSLPLTPRLRTLLHASDEWLFPEVYTRDPSQIGPVTEAAVIIALRRIGATTATGIRTAIAGALADDGYSNDEIEGLHGRVSDDPIDEADATARRGQMLRTWGEVVEREIGFPTLLGEVPPILPTP</sequence>
<keyword evidence="2" id="KW-0229">DNA integration</keyword>
<dbReference type="Proteomes" id="UP000613160">
    <property type="component" value="Unassembled WGS sequence"/>
</dbReference>
<proteinExistence type="inferred from homology"/>
<evidence type="ECO:0000313" key="6">
    <source>
        <dbReference type="Proteomes" id="UP000613160"/>
    </source>
</evidence>
<protein>
    <submittedName>
        <fullName evidence="5">Uncharacterized protein</fullName>
    </submittedName>
</protein>
<evidence type="ECO:0000256" key="1">
    <source>
        <dbReference type="ARBA" id="ARBA00008857"/>
    </source>
</evidence>
<comment type="similarity">
    <text evidence="1">Belongs to the 'phage' integrase family.</text>
</comment>
<comment type="caution">
    <text evidence="5">The sequence shown here is derived from an EMBL/GenBank/DDBJ whole genome shotgun (WGS) entry which is preliminary data.</text>
</comment>
<dbReference type="Gene3D" id="1.10.443.10">
    <property type="entry name" value="Intergrase catalytic core"/>
    <property type="match status" value="1"/>
</dbReference>
<keyword evidence="6" id="KW-1185">Reference proteome</keyword>
<evidence type="ECO:0000256" key="2">
    <source>
        <dbReference type="ARBA" id="ARBA00022908"/>
    </source>
</evidence>
<dbReference type="InterPro" id="IPR013762">
    <property type="entry name" value="Integrase-like_cat_sf"/>
</dbReference>
<evidence type="ECO:0000256" key="3">
    <source>
        <dbReference type="ARBA" id="ARBA00023172"/>
    </source>
</evidence>
<feature type="region of interest" description="Disordered" evidence="4">
    <location>
        <begin position="213"/>
        <end position="233"/>
    </location>
</feature>
<dbReference type="GO" id="GO:0003677">
    <property type="term" value="F:DNA binding"/>
    <property type="evidence" value="ECO:0007669"/>
    <property type="project" value="InterPro"/>
</dbReference>
<evidence type="ECO:0000313" key="5">
    <source>
        <dbReference type="EMBL" id="GGD25948.1"/>
    </source>
</evidence>
<gene>
    <name evidence="5" type="ORF">GCM10011335_31190</name>
</gene>
<dbReference type="SUPFAM" id="SSF56349">
    <property type="entry name" value="DNA breaking-rejoining enzymes"/>
    <property type="match status" value="1"/>
</dbReference>
<organism evidence="5 6">
    <name type="scientific">Aureimonas glaciei</name>
    <dbReference type="NCBI Taxonomy" id="1776957"/>
    <lineage>
        <taxon>Bacteria</taxon>
        <taxon>Pseudomonadati</taxon>
        <taxon>Pseudomonadota</taxon>
        <taxon>Alphaproteobacteria</taxon>
        <taxon>Hyphomicrobiales</taxon>
        <taxon>Aurantimonadaceae</taxon>
        <taxon>Aureimonas</taxon>
    </lineage>
</organism>
<dbReference type="PANTHER" id="PTHR30629">
    <property type="entry name" value="PROPHAGE INTEGRASE"/>
    <property type="match status" value="1"/>
</dbReference>
<keyword evidence="3" id="KW-0233">DNA recombination</keyword>
<dbReference type="GO" id="GO:0006310">
    <property type="term" value="P:DNA recombination"/>
    <property type="evidence" value="ECO:0007669"/>
    <property type="project" value="UniProtKB-KW"/>
</dbReference>
<dbReference type="EMBL" id="BMJJ01000007">
    <property type="protein sequence ID" value="GGD25948.1"/>
    <property type="molecule type" value="Genomic_DNA"/>
</dbReference>
<dbReference type="InterPro" id="IPR050808">
    <property type="entry name" value="Phage_Integrase"/>
</dbReference>